<evidence type="ECO:0000313" key="2">
    <source>
        <dbReference type="Proteomes" id="UP001057279"/>
    </source>
</evidence>
<accession>A0ACB9V1D7</accession>
<reference evidence="1" key="1">
    <citation type="submission" date="2022-03" db="EMBL/GenBank/DDBJ databases">
        <title>Genomic analyses of argali, domestic sheep and their hybrids provide insights into chromosomal evolution, heterosis and genetic basis of agronomic traits.</title>
        <authorList>
            <person name="Li M."/>
        </authorList>
    </citation>
    <scope>NUCLEOTIDE SEQUENCE</scope>
    <source>
        <strain evidence="1">F1 hybrid</strain>
    </source>
</reference>
<comment type="caution">
    <text evidence="1">The sequence shown here is derived from an EMBL/GenBank/DDBJ whole genome shotgun (WGS) entry which is preliminary data.</text>
</comment>
<keyword evidence="2" id="KW-1185">Reference proteome</keyword>
<gene>
    <name evidence="1" type="ORF">MJG53_008741</name>
</gene>
<organism evidence="1 2">
    <name type="scientific">Ovis ammon polii x Ovis aries</name>
    <dbReference type="NCBI Taxonomy" id="2918886"/>
    <lineage>
        <taxon>Eukaryota</taxon>
        <taxon>Metazoa</taxon>
        <taxon>Chordata</taxon>
        <taxon>Craniata</taxon>
        <taxon>Vertebrata</taxon>
        <taxon>Euteleostomi</taxon>
        <taxon>Mammalia</taxon>
        <taxon>Eutheria</taxon>
        <taxon>Laurasiatheria</taxon>
        <taxon>Artiodactyla</taxon>
        <taxon>Ruminantia</taxon>
        <taxon>Pecora</taxon>
        <taxon>Bovidae</taxon>
        <taxon>Caprinae</taxon>
        <taxon>Ovis</taxon>
    </lineage>
</organism>
<sequence length="456" mass="49335">MGPPGPPGLSSGPLACPEELHVFPVTDSLACISEVPSGLTVILQADSDADFTSLEHHRKSLRRSILTPCIFQPLSTLLFYENILFAQTVSWDPIRQEALQPYQLQLGADLGFSERIRLRDTVCRDGPPGGLGTAKQRGPRGTCYERGEAPGHPDEGSASGSLRLPLAQSTRWSGSELRAQDSDELLTLAPYLLALWSDLPATEPRKESLFHAAARSVFQKRSFRLTFLLSERAPDCLARGPLQALGTQGFAYFVYDFIASNQLPVRNSTEEDCLRNLEHLHLRISFVYKAKPAKGLSVLDQNEIWWGGRELCCGEQWSPGAVERGSPCRGLSPGACALGSAGFAAAAHGLGAASPGSRAQARGWWRTGLAAPRPVRSSWTRDGARVPSTGRRFLPTDPPGEPVFVVFGKLRSIFLSTVIGTFALPIKASAVLTDAVAVVKGPGSQDHWDGIRSCVW</sequence>
<evidence type="ECO:0000313" key="1">
    <source>
        <dbReference type="EMBL" id="KAI4583528.1"/>
    </source>
</evidence>
<proteinExistence type="predicted"/>
<dbReference type="Proteomes" id="UP001057279">
    <property type="component" value="Linkage Group LG07"/>
</dbReference>
<dbReference type="EMBL" id="CM043032">
    <property type="protein sequence ID" value="KAI4583528.1"/>
    <property type="molecule type" value="Genomic_DNA"/>
</dbReference>
<protein>
    <submittedName>
        <fullName evidence="1">Uncharacterized protein</fullName>
    </submittedName>
</protein>
<name>A0ACB9V1D7_9CETA</name>